<proteinExistence type="predicted"/>
<gene>
    <name evidence="1" type="ORF">MML48_6g00005541</name>
</gene>
<sequence>MYTKNDFFSHLLAMHLFIQYTTFKTLNFVALVKDLQKLCDGKVINLEQYDRHNNLRMFGVQESDGENIEEIVTDILKSKLGINITSDFFERCHRVGKEINRRKNELKGSSIFLNDDLTQSRLVKFKNLQEEHCRKNVLNSSHYDILGLSETWLSGGIGEVISGLGEFRLIRSGRLGRGGGVGRLVRNNTEFTVLPIESCAFIEQLWIDITYNNFHLCVGVMYRVPNTCVSGFLNAFNVTLMEVGMMCDGLLCVGDCNIDLLVNNNNTLNFNAILRSFDLRQVVDEPTRITRDSSTLLDVVIISNGLNLVQHRITQYNLSDHCCIECDIDFFREPVFRPVRVFRNFGQFDYDVFIVHLMNTPWYNVHLFNSIDDKVALLNDYMTALFDVQAPVTRKSFSRPAAPWLTENVKLMMSLRDKPFEKFRKTRLPSHWDEYKSLRNFTTSAVKREKKAYLEHRLTTSNRKGLWLDLRDMNIYNKKTIKIPDNLLDADTLNEHFVSFSNIDSEGDQETRNFYNINKRPGVGIFSFCETF</sequence>
<dbReference type="EMBL" id="CM043020">
    <property type="protein sequence ID" value="KAI4459258.1"/>
    <property type="molecule type" value="Genomic_DNA"/>
</dbReference>
<dbReference type="Proteomes" id="UP001056778">
    <property type="component" value="Chromosome 6"/>
</dbReference>
<keyword evidence="2" id="KW-1185">Reference proteome</keyword>
<comment type="caution">
    <text evidence="1">The sequence shown here is derived from an EMBL/GenBank/DDBJ whole genome shotgun (WGS) entry which is preliminary data.</text>
</comment>
<protein>
    <submittedName>
        <fullName evidence="1">Uncharacterized protein</fullName>
    </submittedName>
</protein>
<accession>A0ACB9SXI8</accession>
<evidence type="ECO:0000313" key="2">
    <source>
        <dbReference type="Proteomes" id="UP001056778"/>
    </source>
</evidence>
<name>A0ACB9SXI8_HOLOL</name>
<evidence type="ECO:0000313" key="1">
    <source>
        <dbReference type="EMBL" id="KAI4459258.1"/>
    </source>
</evidence>
<organism evidence="1 2">
    <name type="scientific">Holotrichia oblita</name>
    <name type="common">Chafer beetle</name>
    <dbReference type="NCBI Taxonomy" id="644536"/>
    <lineage>
        <taxon>Eukaryota</taxon>
        <taxon>Metazoa</taxon>
        <taxon>Ecdysozoa</taxon>
        <taxon>Arthropoda</taxon>
        <taxon>Hexapoda</taxon>
        <taxon>Insecta</taxon>
        <taxon>Pterygota</taxon>
        <taxon>Neoptera</taxon>
        <taxon>Endopterygota</taxon>
        <taxon>Coleoptera</taxon>
        <taxon>Polyphaga</taxon>
        <taxon>Scarabaeiformia</taxon>
        <taxon>Scarabaeidae</taxon>
        <taxon>Melolonthinae</taxon>
        <taxon>Holotrichia</taxon>
    </lineage>
</organism>
<reference evidence="1" key="1">
    <citation type="submission" date="2022-04" db="EMBL/GenBank/DDBJ databases">
        <title>Chromosome-scale genome assembly of Holotrichia oblita Faldermann.</title>
        <authorList>
            <person name="Rongchong L."/>
        </authorList>
    </citation>
    <scope>NUCLEOTIDE SEQUENCE</scope>
    <source>
        <strain evidence="1">81SQS9</strain>
    </source>
</reference>